<protein>
    <submittedName>
        <fullName evidence="1">Uncharacterized protein</fullName>
    </submittedName>
</protein>
<gene>
    <name evidence="1" type="ORF">SCARR_01561</name>
</gene>
<dbReference type="RefSeq" id="WP_136060893.1">
    <property type="nucleotide sequence ID" value="NZ_CAAHFH010000001.1"/>
</dbReference>
<organism evidence="1 2">
    <name type="scientific">Pontiella sulfatireligans</name>
    <dbReference type="NCBI Taxonomy" id="2750658"/>
    <lineage>
        <taxon>Bacteria</taxon>
        <taxon>Pseudomonadati</taxon>
        <taxon>Kiritimatiellota</taxon>
        <taxon>Kiritimatiellia</taxon>
        <taxon>Kiritimatiellales</taxon>
        <taxon>Pontiellaceae</taxon>
        <taxon>Pontiella</taxon>
    </lineage>
</organism>
<keyword evidence="2" id="KW-1185">Reference proteome</keyword>
<proteinExistence type="predicted"/>
<dbReference type="AlphaFoldDB" id="A0A6C2UH13"/>
<accession>A0A6C2UH13</accession>
<dbReference type="EMBL" id="CAAHFH010000001">
    <property type="protein sequence ID" value="VGO19502.1"/>
    <property type="molecule type" value="Genomic_DNA"/>
</dbReference>
<dbReference type="Proteomes" id="UP000346198">
    <property type="component" value="Unassembled WGS sequence"/>
</dbReference>
<sequence>MITIAFQPELRPALPPVFASKDYREFRAILIEMDRILVVSQIEHGFILRQIQHLEKRLAKKGRRLSARQAQRHFRSFRLALRYGILIGITGDSFRKLSRQAADSLLFQWFTHTAFVDGVRPVSKSTLERFEKLFPDGEVAALIHELTSAVADPLAAQQLLYRETALRFDRIFADSTCVKANIHVPVDWVLLRDGALTLVNAIVLIRKHGLSHRIRPPETFIRAMNKLCIEMTHTRKKKGFFTEERFQRCRLVDRWGRS</sequence>
<evidence type="ECO:0000313" key="2">
    <source>
        <dbReference type="Proteomes" id="UP000346198"/>
    </source>
</evidence>
<evidence type="ECO:0000313" key="1">
    <source>
        <dbReference type="EMBL" id="VGO19502.1"/>
    </source>
</evidence>
<name>A0A6C2UH13_9BACT</name>
<reference evidence="1 2" key="1">
    <citation type="submission" date="2019-04" db="EMBL/GenBank/DDBJ databases">
        <authorList>
            <person name="Van Vliet M D."/>
        </authorList>
    </citation>
    <scope>NUCLEOTIDE SEQUENCE [LARGE SCALE GENOMIC DNA]</scope>
    <source>
        <strain evidence="1 2">F21</strain>
    </source>
</reference>